<accession>A0A7R9AFZ3</accession>
<feature type="transmembrane region" description="Helical" evidence="5">
    <location>
        <begin position="12"/>
        <end position="32"/>
    </location>
</feature>
<evidence type="ECO:0000256" key="3">
    <source>
        <dbReference type="ARBA" id="ARBA00022989"/>
    </source>
</evidence>
<evidence type="ECO:0000256" key="5">
    <source>
        <dbReference type="SAM" id="Phobius"/>
    </source>
</evidence>
<evidence type="ECO:0000256" key="1">
    <source>
        <dbReference type="ARBA" id="ARBA00004141"/>
    </source>
</evidence>
<gene>
    <name evidence="6" type="ORF">DSTB1V02_LOCUS13125</name>
</gene>
<sequence>MDGCGRCVQCSFFVVNVVILLGGLALSAWGIWRVADGAEVDSLLDTHLFFGAACIQIATGLVVVFLAALGFCGVFKRGKCMLVAYSVLLFLLFVVLLVAEILGYVFLDRVEDAVDTALKKALVDYDDGAQAPVGLAWDQAQREVTGSSIFHLFISARP</sequence>
<keyword evidence="2 5" id="KW-0812">Transmembrane</keyword>
<reference evidence="6" key="1">
    <citation type="submission" date="2020-11" db="EMBL/GenBank/DDBJ databases">
        <authorList>
            <person name="Tran Van P."/>
        </authorList>
    </citation>
    <scope>NUCLEOTIDE SEQUENCE</scope>
</reference>
<dbReference type="InterPro" id="IPR018499">
    <property type="entry name" value="Tetraspanin/Peripherin"/>
</dbReference>
<protein>
    <recommendedName>
        <fullName evidence="8">Tetraspanin</fullName>
    </recommendedName>
</protein>
<feature type="transmembrane region" description="Helical" evidence="5">
    <location>
        <begin position="48"/>
        <end position="75"/>
    </location>
</feature>
<dbReference type="PANTHER" id="PTHR19282:SF527">
    <property type="entry name" value="TETRASPANIN"/>
    <property type="match status" value="1"/>
</dbReference>
<dbReference type="GO" id="GO:0005886">
    <property type="term" value="C:plasma membrane"/>
    <property type="evidence" value="ECO:0007669"/>
    <property type="project" value="TreeGrafter"/>
</dbReference>
<keyword evidence="7" id="KW-1185">Reference proteome</keyword>
<keyword evidence="4 5" id="KW-0472">Membrane</keyword>
<evidence type="ECO:0008006" key="8">
    <source>
        <dbReference type="Google" id="ProtNLM"/>
    </source>
</evidence>
<evidence type="ECO:0000313" key="6">
    <source>
        <dbReference type="EMBL" id="CAD7253375.1"/>
    </source>
</evidence>
<evidence type="ECO:0000256" key="4">
    <source>
        <dbReference type="ARBA" id="ARBA00023136"/>
    </source>
</evidence>
<evidence type="ECO:0000256" key="2">
    <source>
        <dbReference type="ARBA" id="ARBA00022692"/>
    </source>
</evidence>
<keyword evidence="3 5" id="KW-1133">Transmembrane helix</keyword>
<organism evidence="6">
    <name type="scientific">Darwinula stevensoni</name>
    <dbReference type="NCBI Taxonomy" id="69355"/>
    <lineage>
        <taxon>Eukaryota</taxon>
        <taxon>Metazoa</taxon>
        <taxon>Ecdysozoa</taxon>
        <taxon>Arthropoda</taxon>
        <taxon>Crustacea</taxon>
        <taxon>Oligostraca</taxon>
        <taxon>Ostracoda</taxon>
        <taxon>Podocopa</taxon>
        <taxon>Podocopida</taxon>
        <taxon>Darwinulocopina</taxon>
        <taxon>Darwinuloidea</taxon>
        <taxon>Darwinulidae</taxon>
        <taxon>Darwinula</taxon>
    </lineage>
</organism>
<dbReference type="OrthoDB" id="438211at2759"/>
<name>A0A7R9AFZ3_9CRUS</name>
<dbReference type="Pfam" id="PF00335">
    <property type="entry name" value="Tetraspanin"/>
    <property type="match status" value="1"/>
</dbReference>
<dbReference type="EMBL" id="LR905268">
    <property type="protein sequence ID" value="CAD7253375.1"/>
    <property type="molecule type" value="Genomic_DNA"/>
</dbReference>
<evidence type="ECO:0000313" key="7">
    <source>
        <dbReference type="Proteomes" id="UP000677054"/>
    </source>
</evidence>
<dbReference type="Proteomes" id="UP000677054">
    <property type="component" value="Unassembled WGS sequence"/>
</dbReference>
<comment type="subcellular location">
    <subcellularLocation>
        <location evidence="1">Membrane</location>
        <topology evidence="1">Multi-pass membrane protein</topology>
    </subcellularLocation>
</comment>
<dbReference type="PANTHER" id="PTHR19282">
    <property type="entry name" value="TETRASPANIN"/>
    <property type="match status" value="1"/>
</dbReference>
<feature type="transmembrane region" description="Helical" evidence="5">
    <location>
        <begin position="82"/>
        <end position="107"/>
    </location>
</feature>
<dbReference type="EMBL" id="CAJPEV010005751">
    <property type="protein sequence ID" value="CAG0903468.1"/>
    <property type="molecule type" value="Genomic_DNA"/>
</dbReference>
<dbReference type="AlphaFoldDB" id="A0A7R9AFZ3"/>
<dbReference type="PRINTS" id="PR00259">
    <property type="entry name" value="TMFOUR"/>
</dbReference>
<proteinExistence type="predicted"/>